<dbReference type="EC" id="1.1.1.23" evidence="3 11"/>
<feature type="binding site" evidence="11 14">
    <location>
        <position position="191"/>
    </location>
    <ligand>
        <name>NAD(+)</name>
        <dbReference type="ChEBI" id="CHEBI:57540"/>
    </ligand>
</feature>
<organism evidence="18 19">
    <name type="scientific">Steroidobacter agaridevorans</name>
    <dbReference type="NCBI Taxonomy" id="2695856"/>
    <lineage>
        <taxon>Bacteria</taxon>
        <taxon>Pseudomonadati</taxon>
        <taxon>Pseudomonadota</taxon>
        <taxon>Gammaproteobacteria</taxon>
        <taxon>Steroidobacterales</taxon>
        <taxon>Steroidobacteraceae</taxon>
        <taxon>Steroidobacter</taxon>
    </lineage>
</organism>
<evidence type="ECO:0000256" key="11">
    <source>
        <dbReference type="HAMAP-Rule" id="MF_01024"/>
    </source>
</evidence>
<feature type="binding site" evidence="11 15">
    <location>
        <position position="363"/>
    </location>
    <ligand>
        <name>substrate</name>
    </ligand>
</feature>
<dbReference type="Pfam" id="PF00815">
    <property type="entry name" value="Histidinol_dh"/>
    <property type="match status" value="1"/>
</dbReference>
<evidence type="ECO:0000256" key="1">
    <source>
        <dbReference type="ARBA" id="ARBA00004940"/>
    </source>
</evidence>
<keyword evidence="9 11" id="KW-0368">Histidine biosynthesis</keyword>
<dbReference type="InterPro" id="IPR022695">
    <property type="entry name" value="Histidinol_DH_monofunct"/>
</dbReference>
<feature type="binding site" evidence="11 15">
    <location>
        <position position="330"/>
    </location>
    <ligand>
        <name>substrate</name>
    </ligand>
</feature>
<dbReference type="GO" id="GO:0000105">
    <property type="term" value="P:L-histidine biosynthetic process"/>
    <property type="evidence" value="ECO:0007669"/>
    <property type="project" value="UniProtKB-UniRule"/>
</dbReference>
<evidence type="ECO:0000256" key="13">
    <source>
        <dbReference type="PIRSR" id="PIRSR000099-1"/>
    </source>
</evidence>
<feature type="binding site" evidence="11 16">
    <location>
        <position position="265"/>
    </location>
    <ligand>
        <name>Zn(2+)</name>
        <dbReference type="ChEBI" id="CHEBI:29105"/>
    </ligand>
</feature>
<protein>
    <recommendedName>
        <fullName evidence="3 11">Histidinol dehydrogenase</fullName>
        <shortName evidence="11">HDH</shortName>
        <ecNumber evidence="3 11">1.1.1.23</ecNumber>
    </recommendedName>
</protein>
<reference evidence="19" key="1">
    <citation type="submission" date="2020-01" db="EMBL/GenBank/DDBJ databases">
        <title>'Steroidobacter agaridevorans' sp. nov., agar-degrading bacteria isolated from rhizosphere soils.</title>
        <authorList>
            <person name="Ikenaga M."/>
            <person name="Kataoka M."/>
            <person name="Murouchi A."/>
            <person name="Katsuragi S."/>
            <person name="Sakai M."/>
        </authorList>
    </citation>
    <scope>NUCLEOTIDE SEQUENCE [LARGE SCALE GENOMIC DNA]</scope>
    <source>
        <strain evidence="19">YU21-B</strain>
    </source>
</reference>
<evidence type="ECO:0000256" key="5">
    <source>
        <dbReference type="ARBA" id="ARBA00022723"/>
    </source>
</evidence>
<feature type="binding site" evidence="11 15">
    <location>
        <position position="262"/>
    </location>
    <ligand>
        <name>substrate</name>
    </ligand>
</feature>
<evidence type="ECO:0000256" key="2">
    <source>
        <dbReference type="ARBA" id="ARBA00010178"/>
    </source>
</evidence>
<evidence type="ECO:0000256" key="16">
    <source>
        <dbReference type="PIRSR" id="PIRSR000099-4"/>
    </source>
</evidence>
<dbReference type="InterPro" id="IPR016161">
    <property type="entry name" value="Ald_DH/histidinol_DH"/>
</dbReference>
<evidence type="ECO:0000313" key="19">
    <source>
        <dbReference type="Proteomes" id="UP000445000"/>
    </source>
</evidence>
<comment type="pathway">
    <text evidence="1 11">Amino-acid biosynthesis; L-histidine biosynthesis; L-histidine from 5-phospho-alpha-D-ribose 1-diphosphate: step 9/9.</text>
</comment>
<comment type="function">
    <text evidence="11">Catalyzes the sequential NAD-dependent oxidations of L-histidinol to L-histidinaldehyde and then to L-histidine.</text>
</comment>
<evidence type="ECO:0000256" key="17">
    <source>
        <dbReference type="RuleBase" id="RU004175"/>
    </source>
</evidence>
<feature type="binding site" evidence="11 16">
    <location>
        <position position="363"/>
    </location>
    <ligand>
        <name>Zn(2+)</name>
        <dbReference type="ChEBI" id="CHEBI:29105"/>
    </ligand>
</feature>
<keyword evidence="5 11" id="KW-0479">Metal-binding</keyword>
<dbReference type="Gene3D" id="1.20.5.1300">
    <property type="match status" value="1"/>
</dbReference>
<dbReference type="NCBIfam" id="TIGR00069">
    <property type="entry name" value="hisD"/>
    <property type="match status" value="1"/>
</dbReference>
<keyword evidence="19" id="KW-1185">Reference proteome</keyword>
<keyword evidence="8 11" id="KW-0520">NAD</keyword>
<evidence type="ECO:0000256" key="15">
    <source>
        <dbReference type="PIRSR" id="PIRSR000099-3"/>
    </source>
</evidence>
<feature type="active site" description="Proton acceptor" evidence="11 13">
    <location>
        <position position="329"/>
    </location>
</feature>
<dbReference type="PANTHER" id="PTHR21256">
    <property type="entry name" value="HISTIDINOL DEHYDROGENASE HDH"/>
    <property type="match status" value="1"/>
</dbReference>
<evidence type="ECO:0000256" key="8">
    <source>
        <dbReference type="ARBA" id="ARBA00023027"/>
    </source>
</evidence>
<evidence type="ECO:0000256" key="10">
    <source>
        <dbReference type="ARBA" id="ARBA00049489"/>
    </source>
</evidence>
<dbReference type="GO" id="GO:0004399">
    <property type="term" value="F:histidinol dehydrogenase activity"/>
    <property type="evidence" value="ECO:0007669"/>
    <property type="project" value="UniProtKB-UniRule"/>
</dbReference>
<evidence type="ECO:0000256" key="6">
    <source>
        <dbReference type="ARBA" id="ARBA00022833"/>
    </source>
</evidence>
<evidence type="ECO:0000256" key="4">
    <source>
        <dbReference type="ARBA" id="ARBA00022605"/>
    </source>
</evidence>
<evidence type="ECO:0000256" key="3">
    <source>
        <dbReference type="ARBA" id="ARBA00012965"/>
    </source>
</evidence>
<dbReference type="CDD" id="cd06572">
    <property type="entry name" value="Histidinol_dh"/>
    <property type="match status" value="1"/>
</dbReference>
<evidence type="ECO:0000256" key="9">
    <source>
        <dbReference type="ARBA" id="ARBA00023102"/>
    </source>
</evidence>
<dbReference type="PRINTS" id="PR00083">
    <property type="entry name" value="HOLDHDRGNASE"/>
</dbReference>
<dbReference type="GO" id="GO:0008270">
    <property type="term" value="F:zinc ion binding"/>
    <property type="evidence" value="ECO:0007669"/>
    <property type="project" value="UniProtKB-UniRule"/>
</dbReference>
<evidence type="ECO:0000256" key="14">
    <source>
        <dbReference type="PIRSR" id="PIRSR000099-2"/>
    </source>
</evidence>
<dbReference type="AlphaFoldDB" id="A0A829YJB9"/>
<gene>
    <name evidence="11 18" type="primary">hisD</name>
    <name evidence="18" type="ORF">GCM10011487_52890</name>
</gene>
<feature type="binding site" evidence="11 15">
    <location>
        <position position="422"/>
    </location>
    <ligand>
        <name>substrate</name>
    </ligand>
</feature>
<comment type="similarity">
    <text evidence="2 11 12 17">Belongs to the histidinol dehydrogenase family.</text>
</comment>
<dbReference type="FunFam" id="1.20.5.1300:FF:000002">
    <property type="entry name" value="Histidinol dehydrogenase, chloroplastic"/>
    <property type="match status" value="1"/>
</dbReference>
<dbReference type="FunFam" id="3.40.50.1980:FF:000001">
    <property type="entry name" value="Histidinol dehydrogenase"/>
    <property type="match status" value="1"/>
</dbReference>
<dbReference type="PANTHER" id="PTHR21256:SF2">
    <property type="entry name" value="HISTIDINE BIOSYNTHESIS TRIFUNCTIONAL PROTEIN"/>
    <property type="match status" value="1"/>
</dbReference>
<dbReference type="GO" id="GO:0051287">
    <property type="term" value="F:NAD binding"/>
    <property type="evidence" value="ECO:0007669"/>
    <property type="project" value="InterPro"/>
</dbReference>
<name>A0A829YJB9_9GAMM</name>
<evidence type="ECO:0000313" key="18">
    <source>
        <dbReference type="EMBL" id="GFE83289.1"/>
    </source>
</evidence>
<feature type="binding site" evidence="11 15">
    <location>
        <position position="240"/>
    </location>
    <ligand>
        <name>substrate</name>
    </ligand>
</feature>
<dbReference type="SUPFAM" id="SSF53720">
    <property type="entry name" value="ALDH-like"/>
    <property type="match status" value="1"/>
</dbReference>
<sequence length="437" mass="46640">MSLSLLEWSSLSADERRAALRRPAQADTDGLHRRVREIIDEVRARGDQALLDFTERFDGVKLKSLEVDAAEFAAAEQALSADQRAALERAIGNVRRFHEAQLSNPLQIETSPGVICERHFRAIDAVGLYVPAGVAPLPSTAVMLAVPANIAGCPTRIICTPPRKDGTADPAVLLVAKLCGITRVFKIGGAQAVAAMAYGTESVPKVDKVFGPGNSWVTAAKIIAANDPEGAALDLPAGPSEVLVIADQDANASFVAADLLAQAEHSADAQSILVTTSRVLAEATIEQLEAQMRRLGRESTLRESINHARLFIVDSLQAAFDLSNAYAPEHLIVQVAKARDWLPSIRNAGSVFLGAWTPETMGDYCSGTNHVLPTYGFARAYSGLSLVDFQKRMTVQELSADGLRDLGPTAVTIAGLEGLDAHANAVQVRLRQLANPS</sequence>
<dbReference type="EMBL" id="BLJN01000006">
    <property type="protein sequence ID" value="GFE83289.1"/>
    <property type="molecule type" value="Genomic_DNA"/>
</dbReference>
<feature type="active site" description="Proton acceptor" evidence="11 13">
    <location>
        <position position="330"/>
    </location>
</feature>
<dbReference type="UniPathway" id="UPA00031">
    <property type="reaction ID" value="UER00014"/>
</dbReference>
<feature type="binding site" evidence="11 14">
    <location>
        <position position="129"/>
    </location>
    <ligand>
        <name>NAD(+)</name>
        <dbReference type="ChEBI" id="CHEBI:57540"/>
    </ligand>
</feature>
<keyword evidence="4 11" id="KW-0028">Amino-acid biosynthesis</keyword>
<comment type="catalytic activity">
    <reaction evidence="10 11">
        <text>L-histidinol + 2 NAD(+) + H2O = L-histidine + 2 NADH + 3 H(+)</text>
        <dbReference type="Rhea" id="RHEA:20641"/>
        <dbReference type="ChEBI" id="CHEBI:15377"/>
        <dbReference type="ChEBI" id="CHEBI:15378"/>
        <dbReference type="ChEBI" id="CHEBI:57540"/>
        <dbReference type="ChEBI" id="CHEBI:57595"/>
        <dbReference type="ChEBI" id="CHEBI:57699"/>
        <dbReference type="ChEBI" id="CHEBI:57945"/>
        <dbReference type="EC" id="1.1.1.23"/>
    </reaction>
</comment>
<feature type="binding site" evidence="11 14">
    <location>
        <position position="214"/>
    </location>
    <ligand>
        <name>NAD(+)</name>
        <dbReference type="ChEBI" id="CHEBI:57540"/>
    </ligand>
</feature>
<accession>A0A829YJB9</accession>
<dbReference type="Proteomes" id="UP000445000">
    <property type="component" value="Unassembled WGS sequence"/>
</dbReference>
<dbReference type="HAMAP" id="MF_01024">
    <property type="entry name" value="HisD"/>
    <property type="match status" value="1"/>
</dbReference>
<keyword evidence="7 11" id="KW-0560">Oxidoreductase</keyword>
<proteinExistence type="inferred from homology"/>
<evidence type="ECO:0000256" key="12">
    <source>
        <dbReference type="PIRNR" id="PIRNR000099"/>
    </source>
</evidence>
<comment type="cofactor">
    <cofactor evidence="11 16">
        <name>Zn(2+)</name>
        <dbReference type="ChEBI" id="CHEBI:29105"/>
    </cofactor>
    <text evidence="11 16">Binds 1 zinc ion per subunit.</text>
</comment>
<feature type="binding site" evidence="11 16">
    <location>
        <position position="422"/>
    </location>
    <ligand>
        <name>Zn(2+)</name>
        <dbReference type="ChEBI" id="CHEBI:29105"/>
    </ligand>
</feature>
<dbReference type="GO" id="GO:0005829">
    <property type="term" value="C:cytosol"/>
    <property type="evidence" value="ECO:0007669"/>
    <property type="project" value="TreeGrafter"/>
</dbReference>
<feature type="binding site" evidence="11 15">
    <location>
        <position position="265"/>
    </location>
    <ligand>
        <name>substrate</name>
    </ligand>
</feature>
<dbReference type="Gene3D" id="3.40.50.1980">
    <property type="entry name" value="Nitrogenase molybdenum iron protein domain"/>
    <property type="match status" value="2"/>
</dbReference>
<evidence type="ECO:0000256" key="7">
    <source>
        <dbReference type="ARBA" id="ARBA00023002"/>
    </source>
</evidence>
<feature type="binding site" evidence="11 15">
    <location>
        <position position="417"/>
    </location>
    <ligand>
        <name>substrate</name>
    </ligand>
</feature>
<dbReference type="InterPro" id="IPR012131">
    <property type="entry name" value="Hstdl_DH"/>
</dbReference>
<feature type="binding site" evidence="11 16">
    <location>
        <position position="262"/>
    </location>
    <ligand>
        <name>Zn(2+)</name>
        <dbReference type="ChEBI" id="CHEBI:29105"/>
    </ligand>
</feature>
<comment type="caution">
    <text evidence="18">The sequence shown here is derived from an EMBL/GenBank/DDBJ whole genome shotgun (WGS) entry which is preliminary data.</text>
</comment>
<dbReference type="PIRSF" id="PIRSF000099">
    <property type="entry name" value="Histidinol_dh"/>
    <property type="match status" value="1"/>
</dbReference>
<keyword evidence="6 11" id="KW-0862">Zinc</keyword>